<sequence>MNDIFGDDPNFLFIDDRNIDPEELIENYVEALKLAGTKKGIRELLWGFLSEVQYMTLRQWYIDQAKANLGNLEMLEREVEMLYDEVDEDEED</sequence>
<dbReference type="RefSeq" id="WP_342021025.1">
    <property type="nucleotide sequence ID" value="NZ_JBBYAK010000002.1"/>
</dbReference>
<reference evidence="1 2" key="1">
    <citation type="submission" date="2024-03" db="EMBL/GenBank/DDBJ databases">
        <title>Bacilli Hybrid Assemblies.</title>
        <authorList>
            <person name="Kovac J."/>
        </authorList>
    </citation>
    <scope>NUCLEOTIDE SEQUENCE [LARGE SCALE GENOMIC DNA]</scope>
    <source>
        <strain evidence="1 2">FSL M8-0022</strain>
    </source>
</reference>
<name>A0ABU9K4J9_9BACI</name>
<accession>A0ABU9K4J9</accession>
<dbReference type="EMBL" id="JBBYAK010000002">
    <property type="protein sequence ID" value="MEL3959387.1"/>
    <property type="molecule type" value="Genomic_DNA"/>
</dbReference>
<evidence type="ECO:0000313" key="1">
    <source>
        <dbReference type="EMBL" id="MEL3959387.1"/>
    </source>
</evidence>
<evidence type="ECO:0000313" key="2">
    <source>
        <dbReference type="Proteomes" id="UP001459714"/>
    </source>
</evidence>
<protein>
    <submittedName>
        <fullName evidence="1">Uncharacterized protein</fullName>
    </submittedName>
</protein>
<organism evidence="1 2">
    <name type="scientific">Caldifermentibacillus hisashii</name>
    <dbReference type="NCBI Taxonomy" id="996558"/>
    <lineage>
        <taxon>Bacteria</taxon>
        <taxon>Bacillati</taxon>
        <taxon>Bacillota</taxon>
        <taxon>Bacilli</taxon>
        <taxon>Bacillales</taxon>
        <taxon>Bacillaceae</taxon>
        <taxon>Caldifermentibacillus</taxon>
    </lineage>
</organism>
<proteinExistence type="predicted"/>
<dbReference type="Proteomes" id="UP001459714">
    <property type="component" value="Unassembled WGS sequence"/>
</dbReference>
<comment type="caution">
    <text evidence="1">The sequence shown here is derived from an EMBL/GenBank/DDBJ whole genome shotgun (WGS) entry which is preliminary data.</text>
</comment>
<keyword evidence="2" id="KW-1185">Reference proteome</keyword>
<gene>
    <name evidence="1" type="ORF">NST17_19735</name>
</gene>